<protein>
    <recommendedName>
        <fullName evidence="2">Magnesium transporter MgtE intracellular domain-containing protein</fullName>
    </recommendedName>
</protein>
<feature type="domain" description="Magnesium transporter MgtE intracellular" evidence="2">
    <location>
        <begin position="108"/>
        <end position="162"/>
    </location>
</feature>
<dbReference type="InterPro" id="IPR006668">
    <property type="entry name" value="Mg_transptr_MgtE_intracell_dom"/>
</dbReference>
<dbReference type="Pfam" id="PF03448">
    <property type="entry name" value="MgtE_N"/>
    <property type="match status" value="1"/>
</dbReference>
<evidence type="ECO:0000313" key="3">
    <source>
        <dbReference type="EMBL" id="MDG4477020.1"/>
    </source>
</evidence>
<proteinExistence type="predicted"/>
<reference evidence="3" key="2">
    <citation type="submission" date="2022-10" db="EMBL/GenBank/DDBJ databases">
        <authorList>
            <person name="Aronson H.S."/>
        </authorList>
    </citation>
    <scope>NUCLEOTIDE SEQUENCE</scope>
    <source>
        <strain evidence="3">RS19-109</strain>
    </source>
</reference>
<dbReference type="RefSeq" id="WP_307633985.1">
    <property type="nucleotide sequence ID" value="NZ_JAPHEH010000001.1"/>
</dbReference>
<accession>A0A9X4RN98</accession>
<dbReference type="AlphaFoldDB" id="A0A9X4RN98"/>
<evidence type="ECO:0000259" key="2">
    <source>
        <dbReference type="Pfam" id="PF03448"/>
    </source>
</evidence>
<dbReference type="EMBL" id="JAPHEH010000001">
    <property type="protein sequence ID" value="MDG4477020.1"/>
    <property type="molecule type" value="Genomic_DNA"/>
</dbReference>
<keyword evidence="4" id="KW-1185">Reference proteome</keyword>
<evidence type="ECO:0000313" key="4">
    <source>
        <dbReference type="Proteomes" id="UP001154240"/>
    </source>
</evidence>
<dbReference type="SUPFAM" id="SSF158791">
    <property type="entry name" value="MgtE N-terminal domain-like"/>
    <property type="match status" value="1"/>
</dbReference>
<feature type="coiled-coil region" evidence="1">
    <location>
        <begin position="46"/>
        <end position="87"/>
    </location>
</feature>
<name>A0A9X4RN98_9BACT</name>
<comment type="caution">
    <text evidence="3">The sequence shown here is derived from an EMBL/GenBank/DDBJ whole genome shotgun (WGS) entry which is preliminary data.</text>
</comment>
<organism evidence="3 4">
    <name type="scientific">Thiovibrio frasassiensis</name>
    <dbReference type="NCBI Taxonomy" id="2984131"/>
    <lineage>
        <taxon>Bacteria</taxon>
        <taxon>Pseudomonadati</taxon>
        <taxon>Thermodesulfobacteriota</taxon>
        <taxon>Desulfobulbia</taxon>
        <taxon>Desulfobulbales</taxon>
        <taxon>Thiovibrionaceae</taxon>
        <taxon>Thiovibrio</taxon>
    </lineage>
</organism>
<reference evidence="3" key="1">
    <citation type="journal article" date="2022" name="bioRxiv">
        <title>Thiovibrio frasassiensisgen. nov., sp. nov., an autotrophic, elemental sulfur disproportionating bacterium isolated from sulfidic karst sediment, and proposal of Thiovibrionaceae fam. nov.</title>
        <authorList>
            <person name="Aronson H."/>
            <person name="Thomas C."/>
            <person name="Bhattacharyya M."/>
            <person name="Eckstein S."/>
            <person name="Jensen S."/>
            <person name="Barco R."/>
            <person name="Macalady J."/>
            <person name="Amend J."/>
        </authorList>
    </citation>
    <scope>NUCLEOTIDE SEQUENCE</scope>
    <source>
        <strain evidence="3">RS19-109</strain>
    </source>
</reference>
<evidence type="ECO:0000256" key="1">
    <source>
        <dbReference type="SAM" id="Coils"/>
    </source>
</evidence>
<dbReference type="Proteomes" id="UP001154240">
    <property type="component" value="Unassembled WGS sequence"/>
</dbReference>
<keyword evidence="1" id="KW-0175">Coiled coil</keyword>
<sequence length="164" mass="18227">MKKHHRRYLIPFLIVLLILAASIPAFTEQKTPVKLSPQEITVSASLKEREDALAAKEKALAEKEKELNALNKEVDEKFTQLNALQEELKGQLGRAGAGKDKEFKNLIKIYSVMSASKVAPLLDKMEDGEVVEILRAMKAEAVAKIIPKLTQDKAVRVSRLLGLP</sequence>
<gene>
    <name evidence="3" type="ORF">OLX77_12740</name>
</gene>